<dbReference type="Proteomes" id="UP000005952">
    <property type="component" value="Chromosome"/>
</dbReference>
<protein>
    <submittedName>
        <fullName evidence="3">von Willebrand factor A</fullName>
    </submittedName>
</protein>
<proteinExistence type="predicted"/>
<evidence type="ECO:0000259" key="2">
    <source>
        <dbReference type="PROSITE" id="PS50234"/>
    </source>
</evidence>
<evidence type="ECO:0000313" key="4">
    <source>
        <dbReference type="Proteomes" id="UP000005952"/>
    </source>
</evidence>
<feature type="domain" description="VWFA" evidence="2">
    <location>
        <begin position="105"/>
        <end position="282"/>
    </location>
</feature>
<feature type="transmembrane region" description="Helical" evidence="1">
    <location>
        <begin position="77"/>
        <end position="99"/>
    </location>
</feature>
<accession>N0B3N8</accession>
<dbReference type="InterPro" id="IPR002035">
    <property type="entry name" value="VWF_A"/>
</dbReference>
<dbReference type="STRING" id="670307.HYPDE_32248"/>
<keyword evidence="1" id="KW-1133">Transmembrane helix</keyword>
<dbReference type="KEGG" id="hdt:HYPDE_32248"/>
<dbReference type="PROSITE" id="PS50234">
    <property type="entry name" value="VWFA"/>
    <property type="match status" value="1"/>
</dbReference>
<sequence>MVGNARADCQNLLELLGRRTGCGEAVRLYRAPCRKKFKNRGIHVSFRFVLVAVSLSQAVACYNWNRDEIGVRGTMRLRVLRFVAVMAAASGAAGAVSAVHADVPTAMLIVDGSGSMWARLAPDNKPKIDVVREKLATVLQTPSSTRVGLVSFGHRRRGDCNDIELIAPPDSPRDALLGPLAKLNPRGPGPVTAALKVAAEAIGSSRPAQIVIVGDGADNCQQDTCAVANDFAKSAPGVAVQVIGIGIPASDRPRIACVAQATGGHYYDVADSAGLNAALDEATKLAILAPGAPSIAAKSKEPAAPPPPEGATLRASASLAKGSPLLAVPMRWRIFKAGAKVVAGHTTGPDISAKLAAGSYDIEVELGSVVARQQITVTDGAAESIIIPLDAAHLKVNASAAKGGAPSATATMTVAGGDKPIAIGRNGMIDLYLPPADYTVTIADGIAHASRTISLNAGDDKSDDVALGTGRVDLSATTGTQGAVIDDLVYTIFEDDPESPNGRRAVARSHANEASFILPAGTYYVSARSGAADDVRQRIAVGIGETVKQTLTLGLAPLKLSTIVAGAPATAAQGVVYRIDKADGDKARIARAVGPETAFTLPPGRYTVSATLAAYPLSTAQEITLEAGKPTEATLRIEGGMVSFRPPAGIVTSDVYWEVVDSAGNPVWRKTGLDAKTLLAPGHYKVRFEAQSTRRETDFDVRAGETKDVEIGRG</sequence>
<evidence type="ECO:0000313" key="3">
    <source>
        <dbReference type="EMBL" id="AGK58124.1"/>
    </source>
</evidence>
<name>N0B3N8_9HYPH</name>
<keyword evidence="4" id="KW-1185">Reference proteome</keyword>
<evidence type="ECO:0000256" key="1">
    <source>
        <dbReference type="SAM" id="Phobius"/>
    </source>
</evidence>
<gene>
    <name evidence="3" type="ORF">HYPDE_32248</name>
</gene>
<reference evidence="3 4" key="1">
    <citation type="journal article" date="2013" name="Genome Announc.">
        <title>Genome sequences for three denitrifying bacterial strains isolated from a uranium- and nitrate-contaminated subsurface environment.</title>
        <authorList>
            <person name="Venkatramanan R."/>
            <person name="Prakash O."/>
            <person name="Woyke T."/>
            <person name="Chain P."/>
            <person name="Goodwin L.A."/>
            <person name="Watson D."/>
            <person name="Brooks S."/>
            <person name="Kostka J.E."/>
            <person name="Green S.J."/>
        </authorList>
    </citation>
    <scope>NUCLEOTIDE SEQUENCE [LARGE SCALE GENOMIC DNA]</scope>
    <source>
        <strain evidence="3 4">1NES1</strain>
    </source>
</reference>
<dbReference type="Pfam" id="PF13519">
    <property type="entry name" value="VWA_2"/>
    <property type="match status" value="1"/>
</dbReference>
<dbReference type="eggNOG" id="COG2304">
    <property type="taxonomic scope" value="Bacteria"/>
</dbReference>
<dbReference type="SUPFAM" id="SSF53300">
    <property type="entry name" value="vWA-like"/>
    <property type="match status" value="1"/>
</dbReference>
<dbReference type="HOGENOM" id="CLU_386747_0_0_5"/>
<dbReference type="InterPro" id="IPR036465">
    <property type="entry name" value="vWFA_dom_sf"/>
</dbReference>
<keyword evidence="1" id="KW-0812">Transmembrane</keyword>
<organism evidence="3 4">
    <name type="scientific">Hyphomicrobium denitrificans 1NES1</name>
    <dbReference type="NCBI Taxonomy" id="670307"/>
    <lineage>
        <taxon>Bacteria</taxon>
        <taxon>Pseudomonadati</taxon>
        <taxon>Pseudomonadota</taxon>
        <taxon>Alphaproteobacteria</taxon>
        <taxon>Hyphomicrobiales</taxon>
        <taxon>Hyphomicrobiaceae</taxon>
        <taxon>Hyphomicrobium</taxon>
    </lineage>
</organism>
<dbReference type="SMART" id="SM00327">
    <property type="entry name" value="VWA"/>
    <property type="match status" value="1"/>
</dbReference>
<dbReference type="AlphaFoldDB" id="N0B3N8"/>
<dbReference type="EMBL" id="CP005587">
    <property type="protein sequence ID" value="AGK58124.1"/>
    <property type="molecule type" value="Genomic_DNA"/>
</dbReference>
<keyword evidence="1" id="KW-0472">Membrane</keyword>
<dbReference type="Gene3D" id="3.40.50.410">
    <property type="entry name" value="von Willebrand factor, type A domain"/>
    <property type="match status" value="1"/>
</dbReference>